<gene>
    <name evidence="3" type="ORF">SAMN05421761_12812</name>
</gene>
<organism evidence="3 4">
    <name type="scientific">Belliella pelovolcani</name>
    <dbReference type="NCBI Taxonomy" id="529505"/>
    <lineage>
        <taxon>Bacteria</taxon>
        <taxon>Pseudomonadati</taxon>
        <taxon>Bacteroidota</taxon>
        <taxon>Cytophagia</taxon>
        <taxon>Cytophagales</taxon>
        <taxon>Cyclobacteriaceae</taxon>
        <taxon>Belliella</taxon>
    </lineage>
</organism>
<dbReference type="NCBIfam" id="TIGR03891">
    <property type="entry name" value="thiopep_ocin"/>
    <property type="match status" value="1"/>
</dbReference>
<sequence>MDFIIRLPLIDFDIDDLDLVAQNFNRIKNKIKYSSPILYQAICNESFNTLNDKLKIKVLKYLKRGKYRAVPFAGWSGIGVGNWAPNTHIDCNKSYNIQAASKNPRWESFLKLGPERVSSFQVNQTISYEGDAWIFHTFTQSDDRTNGAWDWVKVEYHPALEKVINYLKSLKTITIPHILTIHKHVEIEDIGQIIYDLISVGMLIPKYPPQRKKTLPENHNDTEDTYIQGEFFLDKSIKIKLDHASHAIATLLEPNRSRVLDNLTHKLQSTFDDRFVPLDHLLHPHFQLWEIFDNPIQEASTLQKENHLIQKLLELNLEEATEIDITDLGPGIIQPNEIESCDYLFKISESGRIVIDNLLINQKGKLSGRFNHLPNCEWLAYQSTADIALKAEVLICEATNVHRIFTGIQSNIPFIILDALGKRTNTDLEPSELFLGIDKGRLKLVNKEGLQIIPQFHTPISYTRLTHPLAKILWHFSEENLPKCCLYQNIHFLKLPKTPRIIWNDLILMPQKWFFEDICIKNPDQLRQFIQHHRLPKSFLFGESDAELLIDTDKPSDLLILLDELKNKSTFFIYEWINTMMHTAKGYLANPQFHYCHESGRSLNKPKVHFVNKIYNQNQNWTSIHITVNPITVEPTLSKILKTYCREIKKMKWYFLVYDANKTEIRIRFQTKRKPENDQIIKNLIAEIIMVDGIKAIQKVPYNPEYDKYGKKGMTVSESIFHLESQFLCDIPNLNEIKSMDRVLTISLIWSKILIDHSAQNYIAYYKSIYANYDNYSKKSLQRKFQEHRNDEELSFAATQLFVDLIEALDKHHFDGLEGPLFTMLNHIHMFCNRFMLLGEEERTVFYFIYRHLLSRSLNKSALYDGPIGISMPSSNIALS</sequence>
<protein>
    <submittedName>
        <fullName evidence="3">Thiopeptide-type bacteriocin biosynthesis domain-containing protein</fullName>
    </submittedName>
</protein>
<evidence type="ECO:0000259" key="1">
    <source>
        <dbReference type="Pfam" id="PF04738"/>
    </source>
</evidence>
<proteinExistence type="predicted"/>
<keyword evidence="4" id="KW-1185">Reference proteome</keyword>
<dbReference type="Pfam" id="PF04738">
    <property type="entry name" value="Lant_dehydr_N"/>
    <property type="match status" value="1"/>
</dbReference>
<evidence type="ECO:0000313" key="4">
    <source>
        <dbReference type="Proteomes" id="UP000186026"/>
    </source>
</evidence>
<feature type="domain" description="Lantibiotic dehydratase N-terminal" evidence="1">
    <location>
        <begin position="364"/>
        <end position="561"/>
    </location>
</feature>
<accession>A0A1N7Q3Y8</accession>
<reference evidence="4" key="1">
    <citation type="submission" date="2017-01" db="EMBL/GenBank/DDBJ databases">
        <authorList>
            <person name="Varghese N."/>
            <person name="Submissions S."/>
        </authorList>
    </citation>
    <scope>NUCLEOTIDE SEQUENCE [LARGE SCALE GENOMIC DNA]</scope>
    <source>
        <strain evidence="4">DSM 46698</strain>
    </source>
</reference>
<dbReference type="STRING" id="529505.SAMN05421761_12812"/>
<feature type="domain" description="Thiopeptide-type bacteriocin biosynthesis" evidence="2">
    <location>
        <begin position="621"/>
        <end position="852"/>
    </location>
</feature>
<dbReference type="InterPro" id="IPR006827">
    <property type="entry name" value="Lant_deHydtase_N"/>
</dbReference>
<dbReference type="InterPro" id="IPR023809">
    <property type="entry name" value="Thiopep_bacteriocin_synth_dom"/>
</dbReference>
<dbReference type="Pfam" id="PF14028">
    <property type="entry name" value="Lant_dehydr_C"/>
    <property type="match status" value="1"/>
</dbReference>
<dbReference type="RefSeq" id="WP_076503121.1">
    <property type="nucleotide sequence ID" value="NZ_FTOP01000028.1"/>
</dbReference>
<name>A0A1N7Q3Y8_9BACT</name>
<dbReference type="EMBL" id="FTOP01000028">
    <property type="protein sequence ID" value="SIT17563.1"/>
    <property type="molecule type" value="Genomic_DNA"/>
</dbReference>
<dbReference type="Proteomes" id="UP000186026">
    <property type="component" value="Unassembled WGS sequence"/>
</dbReference>
<evidence type="ECO:0000259" key="2">
    <source>
        <dbReference type="Pfam" id="PF14028"/>
    </source>
</evidence>
<dbReference type="OrthoDB" id="1273722at2"/>
<evidence type="ECO:0000313" key="3">
    <source>
        <dbReference type="EMBL" id="SIT17563.1"/>
    </source>
</evidence>
<dbReference type="AlphaFoldDB" id="A0A1N7Q3Y8"/>